<reference evidence="4" key="1">
    <citation type="journal article" date="2020" name="Stud. Mycol.">
        <title>101 Dothideomycetes genomes: a test case for predicting lifestyles and emergence of pathogens.</title>
        <authorList>
            <person name="Haridas S."/>
            <person name="Albert R."/>
            <person name="Binder M."/>
            <person name="Bloem J."/>
            <person name="Labutti K."/>
            <person name="Salamov A."/>
            <person name="Andreopoulos B."/>
            <person name="Baker S."/>
            <person name="Barry K."/>
            <person name="Bills G."/>
            <person name="Bluhm B."/>
            <person name="Cannon C."/>
            <person name="Castanera R."/>
            <person name="Culley D."/>
            <person name="Daum C."/>
            <person name="Ezra D."/>
            <person name="Gonzalez J."/>
            <person name="Henrissat B."/>
            <person name="Kuo A."/>
            <person name="Liang C."/>
            <person name="Lipzen A."/>
            <person name="Lutzoni F."/>
            <person name="Magnuson J."/>
            <person name="Mondo S."/>
            <person name="Nolan M."/>
            <person name="Ohm R."/>
            <person name="Pangilinan J."/>
            <person name="Park H.-J."/>
            <person name="Ramirez L."/>
            <person name="Alfaro M."/>
            <person name="Sun H."/>
            <person name="Tritt A."/>
            <person name="Yoshinaga Y."/>
            <person name="Zwiers L.-H."/>
            <person name="Turgeon B."/>
            <person name="Goodwin S."/>
            <person name="Spatafora J."/>
            <person name="Crous P."/>
            <person name="Grigoriev I."/>
        </authorList>
    </citation>
    <scope>NUCLEOTIDE SEQUENCE</scope>
    <source>
        <strain evidence="4">CBS 133067</strain>
    </source>
</reference>
<evidence type="ECO:0000313" key="5">
    <source>
        <dbReference type="Proteomes" id="UP000799772"/>
    </source>
</evidence>
<protein>
    <submittedName>
        <fullName evidence="4">Uncharacterized protein</fullName>
    </submittedName>
</protein>
<keyword evidence="2" id="KW-1133">Transmembrane helix</keyword>
<keyword evidence="2" id="KW-0472">Membrane</keyword>
<feature type="transmembrane region" description="Helical" evidence="2">
    <location>
        <begin position="264"/>
        <end position="290"/>
    </location>
</feature>
<feature type="signal peptide" evidence="3">
    <location>
        <begin position="1"/>
        <end position="20"/>
    </location>
</feature>
<dbReference type="EMBL" id="ML978121">
    <property type="protein sequence ID" value="KAF2103763.1"/>
    <property type="molecule type" value="Genomic_DNA"/>
</dbReference>
<evidence type="ECO:0000313" key="4">
    <source>
        <dbReference type="EMBL" id="KAF2103763.1"/>
    </source>
</evidence>
<feature type="compositionally biased region" description="Low complexity" evidence="1">
    <location>
        <begin position="220"/>
        <end position="263"/>
    </location>
</feature>
<keyword evidence="2" id="KW-0812">Transmembrane</keyword>
<feature type="compositionally biased region" description="Pro residues" evidence="1">
    <location>
        <begin position="360"/>
        <end position="378"/>
    </location>
</feature>
<evidence type="ECO:0000256" key="1">
    <source>
        <dbReference type="SAM" id="MobiDB-lite"/>
    </source>
</evidence>
<keyword evidence="3" id="KW-0732">Signal</keyword>
<feature type="region of interest" description="Disordered" evidence="1">
    <location>
        <begin position="357"/>
        <end position="393"/>
    </location>
</feature>
<sequence length="420" mass="43581">MKSLVSAFYSICLLSGVVTALDAQLPRATDAFEHLASLAQGWTPMPTAAPAMRFDLVRRQDESSGTGSGSFLGWYVNDNTCGYVGGSLGGMKTCGTTEYCLAALDSSTRGVLGCCGSASNAPCTWYQACVDFANYFSSSACDHVCQQDINTQKCIEATAPYCFGYTMPGLSATYYSCDSVTTDVLQPFLTTFQGETDGRTWTGLYDTSSGGSSNTVNFQTPTSRSVGSTTTSSEGETSTSGSGNSSSDASGSSPTPSKKSSTPVGAIVGGVVGGLAVIGIAVGAIVWFCLRNKRKEKAGAAGGVSQQPGLPGPPPMDQTQYPQGYAAVPQQPYGQEYYQKQPIETIAGAPPQYLDKPQQGIPPPNMVPSPVYSPPPQSVSPMSPSSTAGAVELGGDQYHPVVDGHGQTVHEMGDGRGALH</sequence>
<proteinExistence type="predicted"/>
<feature type="region of interest" description="Disordered" evidence="1">
    <location>
        <begin position="299"/>
        <end position="319"/>
    </location>
</feature>
<feature type="region of interest" description="Disordered" evidence="1">
    <location>
        <begin position="203"/>
        <end position="263"/>
    </location>
</feature>
<dbReference type="OrthoDB" id="5347452at2759"/>
<accession>A0A9P4IQZ8</accession>
<keyword evidence="5" id="KW-1185">Reference proteome</keyword>
<evidence type="ECO:0000256" key="3">
    <source>
        <dbReference type="SAM" id="SignalP"/>
    </source>
</evidence>
<comment type="caution">
    <text evidence="4">The sequence shown here is derived from an EMBL/GenBank/DDBJ whole genome shotgun (WGS) entry which is preliminary data.</text>
</comment>
<dbReference type="AlphaFoldDB" id="A0A9P4IQZ8"/>
<gene>
    <name evidence="4" type="ORF">NA57DRAFT_69973</name>
</gene>
<organism evidence="4 5">
    <name type="scientific">Rhizodiscina lignyota</name>
    <dbReference type="NCBI Taxonomy" id="1504668"/>
    <lineage>
        <taxon>Eukaryota</taxon>
        <taxon>Fungi</taxon>
        <taxon>Dikarya</taxon>
        <taxon>Ascomycota</taxon>
        <taxon>Pezizomycotina</taxon>
        <taxon>Dothideomycetes</taxon>
        <taxon>Pleosporomycetidae</taxon>
        <taxon>Aulographales</taxon>
        <taxon>Rhizodiscinaceae</taxon>
        <taxon>Rhizodiscina</taxon>
    </lineage>
</organism>
<feature type="compositionally biased region" description="Polar residues" evidence="1">
    <location>
        <begin position="205"/>
        <end position="219"/>
    </location>
</feature>
<feature type="chain" id="PRO_5040291265" evidence="3">
    <location>
        <begin position="21"/>
        <end position="420"/>
    </location>
</feature>
<dbReference type="Proteomes" id="UP000799772">
    <property type="component" value="Unassembled WGS sequence"/>
</dbReference>
<name>A0A9P4IQZ8_9PEZI</name>
<evidence type="ECO:0000256" key="2">
    <source>
        <dbReference type="SAM" id="Phobius"/>
    </source>
</evidence>